<dbReference type="Gene3D" id="2.60.120.1440">
    <property type="match status" value="1"/>
</dbReference>
<keyword evidence="1" id="KW-0472">Membrane</keyword>
<dbReference type="Gene3D" id="3.55.50.30">
    <property type="match status" value="1"/>
</dbReference>
<accession>A0A4R3KU92</accession>
<dbReference type="PIRSF" id="PIRSF018266">
    <property type="entry name" value="FecR"/>
    <property type="match status" value="1"/>
</dbReference>
<dbReference type="OrthoDB" id="1523489at2"/>
<dbReference type="RefSeq" id="WP_132128059.1">
    <property type="nucleotide sequence ID" value="NZ_CP042432.1"/>
</dbReference>
<dbReference type="PANTHER" id="PTHR30273:SF2">
    <property type="entry name" value="PROTEIN FECR"/>
    <property type="match status" value="1"/>
</dbReference>
<proteinExistence type="predicted"/>
<dbReference type="InterPro" id="IPR012373">
    <property type="entry name" value="Ferrdict_sens_TM"/>
</dbReference>
<evidence type="ECO:0000313" key="4">
    <source>
        <dbReference type="EMBL" id="TCS88949.1"/>
    </source>
</evidence>
<dbReference type="EMBL" id="SMAD01000002">
    <property type="protein sequence ID" value="TCS88949.1"/>
    <property type="molecule type" value="Genomic_DNA"/>
</dbReference>
<keyword evidence="1" id="KW-0812">Transmembrane</keyword>
<evidence type="ECO:0000259" key="3">
    <source>
        <dbReference type="Pfam" id="PF16344"/>
    </source>
</evidence>
<feature type="transmembrane region" description="Helical" evidence="1">
    <location>
        <begin position="111"/>
        <end position="133"/>
    </location>
</feature>
<feature type="domain" description="FecR protein" evidence="2">
    <location>
        <begin position="140"/>
        <end position="238"/>
    </location>
</feature>
<sequence length="354" mass="40350">MEAGKFYDQYTIEDFILDERFHDWVTHGRDDEFWQAQLRNCPEKSDMIHAARDFILNLKIREHLPGSYREQAAVQRFRELTRQDGKGIPGEMTRMEDGRAATAPARAGLKWLRGVAASLLVLCLLGGGTWMLFKKKPVLVKTEYGQMKQVKLPDNSIIYLNANSNLRYEKSLLGGFSREVWLEGEAFFEVEKQENGSGGYRNFLVHTQGLAVEVLGTSFNVRDRHAVSSVTLQSGKVEVNMDEGRKVMLEPGERVEISRKAKSVIKNKVKPERYTSWKNLRYTFDQTPVSELVQIINDNYGLQVLITDKKIAGSKLSGVLEANNLQTFVNALSFVLNITIRKEGNQLIFEPKQE</sequence>
<evidence type="ECO:0000313" key="5">
    <source>
        <dbReference type="Proteomes" id="UP000295807"/>
    </source>
</evidence>
<name>A0A4R3KU92_9SPHI</name>
<evidence type="ECO:0000256" key="1">
    <source>
        <dbReference type="SAM" id="Phobius"/>
    </source>
</evidence>
<dbReference type="PANTHER" id="PTHR30273">
    <property type="entry name" value="PERIPLASMIC SIGNAL SENSOR AND SIGMA FACTOR ACTIVATOR FECR-RELATED"/>
    <property type="match status" value="1"/>
</dbReference>
<keyword evidence="1" id="KW-1133">Transmembrane helix</keyword>
<dbReference type="GO" id="GO:0016989">
    <property type="term" value="F:sigma factor antagonist activity"/>
    <property type="evidence" value="ECO:0007669"/>
    <property type="project" value="TreeGrafter"/>
</dbReference>
<dbReference type="Pfam" id="PF16344">
    <property type="entry name" value="FecR_C"/>
    <property type="match status" value="1"/>
</dbReference>
<reference evidence="4 5" key="1">
    <citation type="submission" date="2019-03" db="EMBL/GenBank/DDBJ databases">
        <title>Genomic Encyclopedia of Type Strains, Phase IV (KMG-IV): sequencing the most valuable type-strain genomes for metagenomic binning, comparative biology and taxonomic classification.</title>
        <authorList>
            <person name="Goeker M."/>
        </authorList>
    </citation>
    <scope>NUCLEOTIDE SEQUENCE [LARGE SCALE GENOMIC DNA]</scope>
    <source>
        <strain evidence="4 5">DSM 21100</strain>
    </source>
</reference>
<feature type="domain" description="Protein FecR C-terminal" evidence="3">
    <location>
        <begin position="282"/>
        <end position="348"/>
    </location>
</feature>
<protein>
    <submittedName>
        <fullName evidence="4">FecR family protein</fullName>
    </submittedName>
</protein>
<gene>
    <name evidence="4" type="ORF">EDD80_102140</name>
</gene>
<dbReference type="Pfam" id="PF04773">
    <property type="entry name" value="FecR"/>
    <property type="match status" value="1"/>
</dbReference>
<dbReference type="InterPro" id="IPR006860">
    <property type="entry name" value="FecR"/>
</dbReference>
<dbReference type="InterPro" id="IPR032508">
    <property type="entry name" value="FecR_C"/>
</dbReference>
<keyword evidence="5" id="KW-1185">Reference proteome</keyword>
<comment type="caution">
    <text evidence="4">The sequence shown here is derived from an EMBL/GenBank/DDBJ whole genome shotgun (WGS) entry which is preliminary data.</text>
</comment>
<dbReference type="AlphaFoldDB" id="A0A4R3KU92"/>
<evidence type="ECO:0000259" key="2">
    <source>
        <dbReference type="Pfam" id="PF04773"/>
    </source>
</evidence>
<dbReference type="Proteomes" id="UP000295807">
    <property type="component" value="Unassembled WGS sequence"/>
</dbReference>
<organism evidence="4 5">
    <name type="scientific">Anseongella ginsenosidimutans</name>
    <dbReference type="NCBI Taxonomy" id="496056"/>
    <lineage>
        <taxon>Bacteria</taxon>
        <taxon>Pseudomonadati</taxon>
        <taxon>Bacteroidota</taxon>
        <taxon>Sphingobacteriia</taxon>
        <taxon>Sphingobacteriales</taxon>
        <taxon>Sphingobacteriaceae</taxon>
        <taxon>Anseongella</taxon>
    </lineage>
</organism>